<feature type="domain" description="Tyr recombinase" evidence="3">
    <location>
        <begin position="1"/>
        <end position="173"/>
    </location>
</feature>
<protein>
    <recommendedName>
        <fullName evidence="3">Tyr recombinase domain-containing protein</fullName>
    </recommendedName>
</protein>
<keyword evidence="5" id="KW-1185">Reference proteome</keyword>
<accession>T0HGL6</accession>
<dbReference type="EMBL" id="ATDP01000107">
    <property type="protein sequence ID" value="EQB11243.1"/>
    <property type="molecule type" value="Genomic_DNA"/>
</dbReference>
<dbReference type="Proteomes" id="UP000015531">
    <property type="component" value="Unassembled WGS sequence"/>
</dbReference>
<dbReference type="SUPFAM" id="SSF56349">
    <property type="entry name" value="DNA breaking-rejoining enzymes"/>
    <property type="match status" value="1"/>
</dbReference>
<dbReference type="AlphaFoldDB" id="T0HGL6"/>
<organism evidence="4 5">
    <name type="scientific">Sphingobium lactosutens DS20</name>
    <dbReference type="NCBI Taxonomy" id="1331060"/>
    <lineage>
        <taxon>Bacteria</taxon>
        <taxon>Pseudomonadati</taxon>
        <taxon>Pseudomonadota</taxon>
        <taxon>Alphaproteobacteria</taxon>
        <taxon>Sphingomonadales</taxon>
        <taxon>Sphingomonadaceae</taxon>
        <taxon>Sphingobium</taxon>
    </lineage>
</organism>
<evidence type="ECO:0000313" key="4">
    <source>
        <dbReference type="EMBL" id="EQB11243.1"/>
    </source>
</evidence>
<dbReference type="InterPro" id="IPR050090">
    <property type="entry name" value="Tyrosine_recombinase_XerCD"/>
</dbReference>
<dbReference type="InterPro" id="IPR002104">
    <property type="entry name" value="Integrase_catalytic"/>
</dbReference>
<evidence type="ECO:0000256" key="2">
    <source>
        <dbReference type="ARBA" id="ARBA00023172"/>
    </source>
</evidence>
<proteinExistence type="predicted"/>
<dbReference type="GO" id="GO:0015074">
    <property type="term" value="P:DNA integration"/>
    <property type="evidence" value="ECO:0007669"/>
    <property type="project" value="UniProtKB-KW"/>
</dbReference>
<dbReference type="InterPro" id="IPR013762">
    <property type="entry name" value="Integrase-like_cat_sf"/>
</dbReference>
<dbReference type="PROSITE" id="PS51898">
    <property type="entry name" value="TYR_RECOMBINASE"/>
    <property type="match status" value="1"/>
</dbReference>
<reference evidence="4 5" key="1">
    <citation type="journal article" date="2013" name="Genome Announc.">
        <title>Draft Genome Sequence of Sphingobium lactosutens Strain DS20T, Isolated from a Hexachlorocyclohexane Dumpsite.</title>
        <authorList>
            <person name="Kumar R."/>
            <person name="Dwivedi V."/>
            <person name="Negi V."/>
            <person name="Khurana J.P."/>
            <person name="Lal R."/>
        </authorList>
    </citation>
    <scope>NUCLEOTIDE SEQUENCE [LARGE SCALE GENOMIC DNA]</scope>
    <source>
        <strain evidence="4 5">DS20</strain>
    </source>
</reference>
<dbReference type="Gene3D" id="1.10.443.10">
    <property type="entry name" value="Intergrase catalytic core"/>
    <property type="match status" value="1"/>
</dbReference>
<evidence type="ECO:0000259" key="3">
    <source>
        <dbReference type="PROSITE" id="PS51898"/>
    </source>
</evidence>
<name>T0HGL6_9SPHN</name>
<dbReference type="GO" id="GO:0006310">
    <property type="term" value="P:DNA recombination"/>
    <property type="evidence" value="ECO:0007669"/>
    <property type="project" value="UniProtKB-KW"/>
</dbReference>
<sequence>MRATILNDKQFDKLFDFAAQMNRPAMYRLMLLLTKKLGLRPMELAGLETNWFINDELRIPLGHSKRKQGRSIPVDAEILTALHDHMQGERGRVFRNGAGDVFTANGISEAMRRIYRMAGVQGSCYSGRRSMATRMVDNNVNIVVVSKVLGHSSIATTQHYVGVTDAMMRKALFA</sequence>
<dbReference type="PANTHER" id="PTHR30349">
    <property type="entry name" value="PHAGE INTEGRASE-RELATED"/>
    <property type="match status" value="1"/>
</dbReference>
<dbReference type="Pfam" id="PF00589">
    <property type="entry name" value="Phage_integrase"/>
    <property type="match status" value="1"/>
</dbReference>
<evidence type="ECO:0000313" key="5">
    <source>
        <dbReference type="Proteomes" id="UP000015531"/>
    </source>
</evidence>
<dbReference type="OrthoDB" id="7471167at2"/>
<dbReference type="InterPro" id="IPR011010">
    <property type="entry name" value="DNA_brk_join_enz"/>
</dbReference>
<evidence type="ECO:0000256" key="1">
    <source>
        <dbReference type="ARBA" id="ARBA00022908"/>
    </source>
</evidence>
<dbReference type="eggNOG" id="COG0582">
    <property type="taxonomic scope" value="Bacteria"/>
</dbReference>
<dbReference type="RefSeq" id="WP_021228032.1">
    <property type="nucleotide sequence ID" value="NZ_ATDP01000107.1"/>
</dbReference>
<keyword evidence="2" id="KW-0233">DNA recombination</keyword>
<keyword evidence="1" id="KW-0229">DNA integration</keyword>
<dbReference type="GO" id="GO:0003677">
    <property type="term" value="F:DNA binding"/>
    <property type="evidence" value="ECO:0007669"/>
    <property type="project" value="InterPro"/>
</dbReference>
<dbReference type="PATRIC" id="fig|1331060.3.peg.4421"/>
<gene>
    <name evidence="4" type="ORF">RLDS_22845</name>
</gene>
<comment type="caution">
    <text evidence="4">The sequence shown here is derived from an EMBL/GenBank/DDBJ whole genome shotgun (WGS) entry which is preliminary data.</text>
</comment>